<keyword evidence="3" id="KW-1185">Reference proteome</keyword>
<protein>
    <submittedName>
        <fullName evidence="2">Uncharacterized protein</fullName>
    </submittedName>
</protein>
<proteinExistence type="predicted"/>
<evidence type="ECO:0000256" key="1">
    <source>
        <dbReference type="SAM" id="MobiDB-lite"/>
    </source>
</evidence>
<name>A0A1Q9DQI7_SYMMI</name>
<evidence type="ECO:0000313" key="3">
    <source>
        <dbReference type="Proteomes" id="UP000186817"/>
    </source>
</evidence>
<dbReference type="OrthoDB" id="424387at2759"/>
<gene>
    <name evidence="2" type="ORF">AK812_SmicGene20210</name>
</gene>
<sequence length="1767" mass="192092">MAAVMRRHEYVMPEHPSLQDVVVAIKMEREVPSAWLLAAKVLRAKGFSGFPSELEYRVYLDAAGEVDLYLLDPSWDPALEECLASPCACYCVLKRPTGCLLVVPQAAVSESALAAAEEAGFPGLVGPSLTTVCKGISLTESGEWAQVFPARQVQVRIVDFEAQVCICLSPLAGAVVDYLAFDPGDPTLFPLAVEVVAASFLAWLKDRPGARGAGGYVTAEEAPADLLPSARASPGQGQADPGAKVLGPSALALLDGEALPDIMPEELQPSASEWLSLPRGTTGRLKVQAELALRDGSFFDKVVAAAARRMDPSSRGGGAGSQAASAHHGTMTLYLERFGGYSRDRTIGLAQWQCGLALDLLARGEARGAADTIAMMMVFFEQATLDGSPDLGWLLTHLPDPPNGLFMDRTTTPTTTLRPFSPLADQRLLATTLAYVKELDALTTKRNELSKPKAPTKPPPPLKTDPGGDDATLSRKQLRAQLWFRYIFLPLLLAAKTSFSRLLLASFSVRFHEGEPPPPTVLYPLPVPSPGVFCKGAPKRCSRTVRRALLLGTLVDRCLHIAVMALNHAHADGRALPLWALRRRPSPEQCKVFARLRLFIEASTRQSFDFPLSGGRRGTHLLARLDELDAYLKACGISQAVYPGCPEIKGHVPRDESGPAALQPYRDAAADRLLISGRGLWDVSAYLGPELLLPYREPAVLRGIPENSLSYPDTSKESKEEVLKGDHSGVEIATAAHEGKRRLREYCQGEGSLQSGPACRVNLGSLTYTVAGAEVCSELELVENGAVLVGAPLQRRLALAYVTFKAAALPATSEELVSSMLGSWVSYVQFRRPFACFLDSAFKLGIKQPQPIGSPARPLPRKAACELSLLAACAPLLASNIAVPYDDFVYCADASLSKGAFCRAKVGEDISEALWHSGTKGGHTRVSSSKPDDPSPETPAAEHDPSTDGSAHADDLLSAKSRPLGMDYDFIEVLSATSEVSQAARGLGLRVGPTVSLDAIEEFDLLQPRAFDWLVYLVSRGRLRSMYIRMPSGTFSRAFRPPSRSARQPVGRKPVSKKVVLENRLASRAFALLRLCRCWGVPCVLSCSSGSFFFELPASKALATSGHFRFVASARLLCGLGLPCHLSFWTVGVPPSCSGPAAPAALPFGDCLARLFRSALEARPTQEGDARPGLESVLADDVLLTSSWNFCSSWRWAAKQHINVFESGAALSCYKKAALGGGDRRCTLISDSAVVVGAHRKGRSSARLLRASLKKVSTTQIAGGIYASLVFGPTRWNPADDPTRDVQLRAPAGTSVSLGLSRKELRELSSLRGLSRPRANWVRLALVTFQAAFGHSSGLVSALRTFPSGSRFAALPEGFSYQPLCHQAFDSTLGFPGESPSPRLALGFLLLWICSGTLLPRNRDDFHRLDRRLRPLPPGRPVQAATSSRRVVLLSGFSQWLLEVTGRSLDEVLAEKPFDTEGLVELLVSFGRDLYNSGRPYWHFSETINGLTARKPLIRRSCQAAWDLAFTWLSEEPSSHHVAMPPIVLMAILATCLSWGWTREAGIFALAWGALLRISEATLALRGNLIFPADTLFMQTFILVRIDQPKTRGRAAKHQSAKLEPSDLVEVAALRLDCILDRLGIPKSGQQGRSLDLGSLRPGGATHLLQLTEDSELVRRRGRWASHKVMEIYLQEVSSSTFIMDLSETAREKVLHLAHLFPGILAQAREAAMADQQKHLDWRFVHFAEEFNLRLEQMEQKMDESLEDQSLQRTSNNEASHRRLNSI</sequence>
<feature type="compositionally biased region" description="Basic and acidic residues" evidence="1">
    <location>
        <begin position="940"/>
        <end position="954"/>
    </location>
</feature>
<dbReference type="GO" id="GO:0003677">
    <property type="term" value="F:DNA binding"/>
    <property type="evidence" value="ECO:0007669"/>
    <property type="project" value="InterPro"/>
</dbReference>
<accession>A0A1Q9DQI7</accession>
<dbReference type="Proteomes" id="UP000186817">
    <property type="component" value="Unassembled WGS sequence"/>
</dbReference>
<feature type="region of interest" description="Disordered" evidence="1">
    <location>
        <begin position="1744"/>
        <end position="1767"/>
    </location>
</feature>
<feature type="compositionally biased region" description="Polar residues" evidence="1">
    <location>
        <begin position="1748"/>
        <end position="1758"/>
    </location>
</feature>
<dbReference type="SUPFAM" id="SSF56349">
    <property type="entry name" value="DNA breaking-rejoining enzymes"/>
    <property type="match status" value="1"/>
</dbReference>
<organism evidence="2 3">
    <name type="scientific">Symbiodinium microadriaticum</name>
    <name type="common">Dinoflagellate</name>
    <name type="synonym">Zooxanthella microadriatica</name>
    <dbReference type="NCBI Taxonomy" id="2951"/>
    <lineage>
        <taxon>Eukaryota</taxon>
        <taxon>Sar</taxon>
        <taxon>Alveolata</taxon>
        <taxon>Dinophyceae</taxon>
        <taxon>Suessiales</taxon>
        <taxon>Symbiodiniaceae</taxon>
        <taxon>Symbiodinium</taxon>
    </lineage>
</organism>
<dbReference type="InterPro" id="IPR011010">
    <property type="entry name" value="DNA_brk_join_enz"/>
</dbReference>
<comment type="caution">
    <text evidence="2">The sequence shown here is derived from an EMBL/GenBank/DDBJ whole genome shotgun (WGS) entry which is preliminary data.</text>
</comment>
<reference evidence="2 3" key="1">
    <citation type="submission" date="2016-02" db="EMBL/GenBank/DDBJ databases">
        <title>Genome analysis of coral dinoflagellate symbionts highlights evolutionary adaptations to a symbiotic lifestyle.</title>
        <authorList>
            <person name="Aranda M."/>
            <person name="Li Y."/>
            <person name="Liew Y.J."/>
            <person name="Baumgarten S."/>
            <person name="Simakov O."/>
            <person name="Wilson M."/>
            <person name="Piel J."/>
            <person name="Ashoor H."/>
            <person name="Bougouffa S."/>
            <person name="Bajic V.B."/>
            <person name="Ryu T."/>
            <person name="Ravasi T."/>
            <person name="Bayer T."/>
            <person name="Micklem G."/>
            <person name="Kim H."/>
            <person name="Bhak J."/>
            <person name="Lajeunesse T.C."/>
            <person name="Voolstra C.R."/>
        </authorList>
    </citation>
    <scope>NUCLEOTIDE SEQUENCE [LARGE SCALE GENOMIC DNA]</scope>
    <source>
        <strain evidence="2 3">CCMP2467</strain>
    </source>
</reference>
<feature type="region of interest" description="Disordered" evidence="1">
    <location>
        <begin position="446"/>
        <end position="471"/>
    </location>
</feature>
<dbReference type="EMBL" id="LSRX01000432">
    <property type="protein sequence ID" value="OLP97432.1"/>
    <property type="molecule type" value="Genomic_DNA"/>
</dbReference>
<feature type="region of interest" description="Disordered" evidence="1">
    <location>
        <begin position="916"/>
        <end position="954"/>
    </location>
</feature>
<evidence type="ECO:0000313" key="2">
    <source>
        <dbReference type="EMBL" id="OLP97432.1"/>
    </source>
</evidence>